<keyword evidence="2" id="KW-1185">Reference proteome</keyword>
<evidence type="ECO:0000313" key="2">
    <source>
        <dbReference type="Proteomes" id="UP000789920"/>
    </source>
</evidence>
<accession>A0ACA9Q403</accession>
<comment type="caution">
    <text evidence="1">The sequence shown here is derived from an EMBL/GenBank/DDBJ whole genome shotgun (WGS) entry which is preliminary data.</text>
</comment>
<reference evidence="1" key="1">
    <citation type="submission" date="2021-06" db="EMBL/GenBank/DDBJ databases">
        <authorList>
            <person name="Kallberg Y."/>
            <person name="Tangrot J."/>
            <person name="Rosling A."/>
        </authorList>
    </citation>
    <scope>NUCLEOTIDE SEQUENCE</scope>
    <source>
        <strain evidence="1">MA461A</strain>
    </source>
</reference>
<evidence type="ECO:0000313" key="1">
    <source>
        <dbReference type="EMBL" id="CAG8735362.1"/>
    </source>
</evidence>
<protein>
    <submittedName>
        <fullName evidence="1">18028_t:CDS:1</fullName>
    </submittedName>
</protein>
<sequence>MDGCFFSSWMVVFKEKLLPETGITKVALSFWRRSLEDEWFDVVPG</sequence>
<gene>
    <name evidence="1" type="ORF">RPERSI_LOCUS12597</name>
</gene>
<proteinExistence type="predicted"/>
<feature type="non-terminal residue" evidence="1">
    <location>
        <position position="45"/>
    </location>
</feature>
<dbReference type="EMBL" id="CAJVQC010027103">
    <property type="protein sequence ID" value="CAG8735362.1"/>
    <property type="molecule type" value="Genomic_DNA"/>
</dbReference>
<name>A0ACA9Q403_9GLOM</name>
<dbReference type="Proteomes" id="UP000789920">
    <property type="component" value="Unassembled WGS sequence"/>
</dbReference>
<organism evidence="1 2">
    <name type="scientific">Racocetra persica</name>
    <dbReference type="NCBI Taxonomy" id="160502"/>
    <lineage>
        <taxon>Eukaryota</taxon>
        <taxon>Fungi</taxon>
        <taxon>Fungi incertae sedis</taxon>
        <taxon>Mucoromycota</taxon>
        <taxon>Glomeromycotina</taxon>
        <taxon>Glomeromycetes</taxon>
        <taxon>Diversisporales</taxon>
        <taxon>Gigasporaceae</taxon>
        <taxon>Racocetra</taxon>
    </lineage>
</organism>